<accession>A0ABU5QE27</accession>
<sequence length="175" mass="20326">MINAISLACQIEKKPDLQIDLHGHQFNLYIDNDTLGELRDANNRLLEKGKCSIVNAKSKIFIEVFSKEVICYDKEKKVVLSAFSLQERFSTIAELKPLNKDFVMLISPEKMYIYDDKLKIRMSPLDSIFNRNRKLKFTSIQKWTYSILGEDRIKIFIPQINGSTFIETISLKSLK</sequence>
<organism evidence="1 2">
    <name type="scientific">Arcicella rigui</name>
    <dbReference type="NCBI Taxonomy" id="797020"/>
    <lineage>
        <taxon>Bacteria</taxon>
        <taxon>Pseudomonadati</taxon>
        <taxon>Bacteroidota</taxon>
        <taxon>Cytophagia</taxon>
        <taxon>Cytophagales</taxon>
        <taxon>Flectobacillaceae</taxon>
        <taxon>Arcicella</taxon>
    </lineage>
</organism>
<proteinExistence type="predicted"/>
<evidence type="ECO:0000313" key="2">
    <source>
        <dbReference type="Proteomes" id="UP001302949"/>
    </source>
</evidence>
<reference evidence="1 2" key="1">
    <citation type="submission" date="2023-12" db="EMBL/GenBank/DDBJ databases">
        <title>Novel species of the genus Arcicella isolated from rivers.</title>
        <authorList>
            <person name="Lu H."/>
        </authorList>
    </citation>
    <scope>NUCLEOTIDE SEQUENCE [LARGE SCALE GENOMIC DNA]</scope>
    <source>
        <strain evidence="1 2">KCTC 23307</strain>
    </source>
</reference>
<protein>
    <submittedName>
        <fullName evidence="1">Uncharacterized protein</fullName>
    </submittedName>
</protein>
<name>A0ABU5QE27_9BACT</name>
<gene>
    <name evidence="1" type="ORF">VB248_18180</name>
</gene>
<dbReference type="Proteomes" id="UP001302949">
    <property type="component" value="Unassembled WGS sequence"/>
</dbReference>
<dbReference type="EMBL" id="JAYFUM010000023">
    <property type="protein sequence ID" value="MEA5141086.1"/>
    <property type="molecule type" value="Genomic_DNA"/>
</dbReference>
<evidence type="ECO:0000313" key="1">
    <source>
        <dbReference type="EMBL" id="MEA5141086.1"/>
    </source>
</evidence>
<dbReference type="RefSeq" id="WP_323298239.1">
    <property type="nucleotide sequence ID" value="NZ_JAYFUM010000023.1"/>
</dbReference>
<keyword evidence="2" id="KW-1185">Reference proteome</keyword>
<comment type="caution">
    <text evidence="1">The sequence shown here is derived from an EMBL/GenBank/DDBJ whole genome shotgun (WGS) entry which is preliminary data.</text>
</comment>